<sequence>MPKIIIEGIHGLGIGEVDRLILAKLDIQGTIEDVKLDMTQEELQRVENNLKQKYETIFVYEEGNEEHLTKINEELKRMYGV</sequence>
<dbReference type="EMBL" id="LVEA01000033">
    <property type="protein sequence ID" value="KYL04329.1"/>
    <property type="molecule type" value="Genomic_DNA"/>
</dbReference>
<accession>A0A162IRK5</accession>
<evidence type="ECO:0000313" key="2">
    <source>
        <dbReference type="Proteomes" id="UP000075816"/>
    </source>
</evidence>
<dbReference type="GeneID" id="75076547"/>
<organism evidence="1 2">
    <name type="scientific">Fusobacterium necrophorum subsp. funduliforme</name>
    <dbReference type="NCBI Taxonomy" id="143387"/>
    <lineage>
        <taxon>Bacteria</taxon>
        <taxon>Fusobacteriati</taxon>
        <taxon>Fusobacteriota</taxon>
        <taxon>Fusobacteriia</taxon>
        <taxon>Fusobacteriales</taxon>
        <taxon>Fusobacteriaceae</taxon>
        <taxon>Fusobacterium</taxon>
    </lineage>
</organism>
<dbReference type="RefSeq" id="WP_062623812.1">
    <property type="nucleotide sequence ID" value="NZ_CAXOUS010000028.1"/>
</dbReference>
<name>A0A162IRK5_9FUSO</name>
<evidence type="ECO:0000313" key="1">
    <source>
        <dbReference type="EMBL" id="KYL04329.1"/>
    </source>
</evidence>
<dbReference type="KEGG" id="fnf:BSQ88_08905"/>
<dbReference type="AlphaFoldDB" id="A0A162IRK5"/>
<gene>
    <name evidence="1" type="ORF">A2J07_10655</name>
</gene>
<dbReference type="Proteomes" id="UP000075816">
    <property type="component" value="Unassembled WGS sequence"/>
</dbReference>
<comment type="caution">
    <text evidence="1">The sequence shown here is derived from an EMBL/GenBank/DDBJ whole genome shotgun (WGS) entry which is preliminary data.</text>
</comment>
<protein>
    <submittedName>
        <fullName evidence="1">Uncharacterized protein</fullName>
    </submittedName>
</protein>
<proteinExistence type="predicted"/>
<reference evidence="1 2" key="1">
    <citation type="submission" date="2016-03" db="EMBL/GenBank/DDBJ databases">
        <title>Comparative genomics of human isolates of Fusobacterium necrophorum.</title>
        <authorList>
            <person name="Jensen A."/>
            <person name="Bank S."/>
            <person name="Andersen P.S."/>
            <person name="Kristensen L.H."/>
            <person name="Prag J."/>
        </authorList>
    </citation>
    <scope>NUCLEOTIDE SEQUENCE [LARGE SCALE GENOMIC DNA]</scope>
    <source>
        <strain evidence="1 2">LS_1264</strain>
    </source>
</reference>